<gene>
    <name evidence="1" type="ORF">ACFFHU_26160</name>
</gene>
<name>A0ABV6P3L0_9ACTN</name>
<sequence>MAAAVLAVSLAFVGYLATYLNGLRLAQRQERLSRVNRQLAEFYGPLLALTQSNRRIFEEFSRRHQRPDGRSPFRGEAELTAEESAEWRLWFTAVFMPNIRAVRDVVVGKADLLIEASMPPVLLDLCAHVSGYEIAVEQWRQGDHTRNGSVIAYPAAELHRYAEASFARLKLQQTVLLGAGRRERRTAGTV</sequence>
<reference evidence="1 2" key="1">
    <citation type="submission" date="2024-09" db="EMBL/GenBank/DDBJ databases">
        <authorList>
            <person name="Sun Q."/>
            <person name="Mori K."/>
        </authorList>
    </citation>
    <scope>NUCLEOTIDE SEQUENCE [LARGE SCALE GENOMIC DNA]</scope>
    <source>
        <strain evidence="1 2">TBRC 2205</strain>
    </source>
</reference>
<protein>
    <submittedName>
        <fullName evidence="1">Uncharacterized protein</fullName>
    </submittedName>
</protein>
<proteinExistence type="predicted"/>
<accession>A0ABV6P3L0</accession>
<organism evidence="1 2">
    <name type="scientific">Plantactinospora siamensis</name>
    <dbReference type="NCBI Taxonomy" id="555372"/>
    <lineage>
        <taxon>Bacteria</taxon>
        <taxon>Bacillati</taxon>
        <taxon>Actinomycetota</taxon>
        <taxon>Actinomycetes</taxon>
        <taxon>Micromonosporales</taxon>
        <taxon>Micromonosporaceae</taxon>
        <taxon>Plantactinospora</taxon>
    </lineage>
</organism>
<dbReference type="EMBL" id="JBHLUE010000026">
    <property type="protein sequence ID" value="MFC0567610.1"/>
    <property type="molecule type" value="Genomic_DNA"/>
</dbReference>
<evidence type="ECO:0000313" key="2">
    <source>
        <dbReference type="Proteomes" id="UP001589894"/>
    </source>
</evidence>
<dbReference type="RefSeq" id="WP_377342918.1">
    <property type="nucleotide sequence ID" value="NZ_JBHLUE010000026.1"/>
</dbReference>
<dbReference type="Proteomes" id="UP001589894">
    <property type="component" value="Unassembled WGS sequence"/>
</dbReference>
<evidence type="ECO:0000313" key="1">
    <source>
        <dbReference type="EMBL" id="MFC0567610.1"/>
    </source>
</evidence>
<keyword evidence="2" id="KW-1185">Reference proteome</keyword>
<comment type="caution">
    <text evidence="1">The sequence shown here is derived from an EMBL/GenBank/DDBJ whole genome shotgun (WGS) entry which is preliminary data.</text>
</comment>